<accession>A0A0A2W2F2</accession>
<dbReference type="STRING" id="1245745.A0A0A2W2F2"/>
<dbReference type="EC" id="1.4.3.-" evidence="11"/>
<dbReference type="GO" id="GO:0048038">
    <property type="term" value="F:quinone binding"/>
    <property type="evidence" value="ECO:0007669"/>
    <property type="project" value="InterPro"/>
</dbReference>
<evidence type="ECO:0000256" key="6">
    <source>
        <dbReference type="ARBA" id="ARBA00023002"/>
    </source>
</evidence>
<evidence type="ECO:0000256" key="3">
    <source>
        <dbReference type="ARBA" id="ARBA00011738"/>
    </source>
</evidence>
<feature type="region of interest" description="Disordered" evidence="12">
    <location>
        <begin position="671"/>
        <end position="694"/>
    </location>
</feature>
<dbReference type="PANTHER" id="PTHR10638:SF91">
    <property type="entry name" value="AMINE OXIDASE"/>
    <property type="match status" value="1"/>
</dbReference>
<evidence type="ECO:0000259" key="13">
    <source>
        <dbReference type="Pfam" id="PF01179"/>
    </source>
</evidence>
<dbReference type="HOGENOM" id="CLU_011500_3_1_1"/>
<dbReference type="AlphaFoldDB" id="A0A0A2W2F2"/>
<evidence type="ECO:0000256" key="4">
    <source>
        <dbReference type="ARBA" id="ARBA00022723"/>
    </source>
</evidence>
<comment type="cofactor">
    <cofactor evidence="11">
        <name>Cu cation</name>
        <dbReference type="ChEBI" id="CHEBI:23378"/>
    </cofactor>
    <text evidence="11">Contains 1 topaquinone per subunit.</text>
</comment>
<organism evidence="16 17">
    <name type="scientific">Beauveria bassiana D1-5</name>
    <dbReference type="NCBI Taxonomy" id="1245745"/>
    <lineage>
        <taxon>Eukaryota</taxon>
        <taxon>Fungi</taxon>
        <taxon>Dikarya</taxon>
        <taxon>Ascomycota</taxon>
        <taxon>Pezizomycotina</taxon>
        <taxon>Sordariomycetes</taxon>
        <taxon>Hypocreomycetidae</taxon>
        <taxon>Hypocreales</taxon>
        <taxon>Cordycipitaceae</taxon>
        <taxon>Beauveria</taxon>
    </lineage>
</organism>
<feature type="domain" description="Copper amine oxidase catalytic" evidence="13">
    <location>
        <begin position="251"/>
        <end position="651"/>
    </location>
</feature>
<evidence type="ECO:0000259" key="15">
    <source>
        <dbReference type="Pfam" id="PF02728"/>
    </source>
</evidence>
<dbReference type="PANTHER" id="PTHR10638">
    <property type="entry name" value="COPPER AMINE OXIDASE"/>
    <property type="match status" value="1"/>
</dbReference>
<dbReference type="GO" id="GO:0005507">
    <property type="term" value="F:copper ion binding"/>
    <property type="evidence" value="ECO:0007669"/>
    <property type="project" value="InterPro"/>
</dbReference>
<comment type="caution">
    <text evidence="16">The sequence shown here is derived from an EMBL/GenBank/DDBJ whole genome shotgun (WGS) entry which is preliminary data.</text>
</comment>
<name>A0A0A2W2F2_BEABA</name>
<evidence type="ECO:0000256" key="2">
    <source>
        <dbReference type="ARBA" id="ARBA00007983"/>
    </source>
</evidence>
<reference evidence="16 17" key="1">
    <citation type="submission" date="2012-10" db="EMBL/GenBank/DDBJ databases">
        <title>Genome sequencing and analysis of entomopathogenic fungi Beauveria bassiana D1-5.</title>
        <authorList>
            <person name="Li Q."/>
            <person name="Wang L."/>
            <person name="Zhang Z."/>
            <person name="Wang Q."/>
            <person name="Ren J."/>
            <person name="Wang M."/>
            <person name="Xu W."/>
            <person name="Wang J."/>
            <person name="Lu Y."/>
            <person name="Du Q."/>
            <person name="Sun Z."/>
        </authorList>
    </citation>
    <scope>NUCLEOTIDE SEQUENCE [LARGE SCALE GENOMIC DNA]</scope>
    <source>
        <strain evidence="16 17">D1-5</strain>
    </source>
</reference>
<dbReference type="InterPro" id="IPR049948">
    <property type="entry name" value="Cu_Am_ox_TPQ-bd"/>
</dbReference>
<comment type="PTM">
    <text evidence="10 11">Topaquinone (TPQ) is generated by copper-dependent autoxidation of a specific tyrosyl residue.</text>
</comment>
<dbReference type="GO" id="GO:0008131">
    <property type="term" value="F:primary methylamine oxidase activity"/>
    <property type="evidence" value="ECO:0007669"/>
    <property type="project" value="InterPro"/>
</dbReference>
<feature type="active site" description="Proton acceptor" evidence="9">
    <location>
        <position position="324"/>
    </location>
</feature>
<dbReference type="InterPro" id="IPR036460">
    <property type="entry name" value="Cu_amine_oxidase_C_sf"/>
</dbReference>
<keyword evidence="8" id="KW-1015">Disulfide bond</keyword>
<protein>
    <recommendedName>
        <fullName evidence="11">Amine oxidase</fullName>
        <ecNumber evidence="11">1.4.3.-</ecNumber>
    </recommendedName>
</protein>
<dbReference type="SUPFAM" id="SSF49998">
    <property type="entry name" value="Amine oxidase catalytic domain"/>
    <property type="match status" value="1"/>
</dbReference>
<dbReference type="Pfam" id="PF01179">
    <property type="entry name" value="Cu_amine_oxid"/>
    <property type="match status" value="1"/>
</dbReference>
<evidence type="ECO:0000256" key="12">
    <source>
        <dbReference type="SAM" id="MobiDB-lite"/>
    </source>
</evidence>
<feature type="domain" description="Copper amine oxidase N2-terminal" evidence="14">
    <location>
        <begin position="7"/>
        <end position="97"/>
    </location>
</feature>
<dbReference type="EMBL" id="ANFO01000086">
    <property type="protein sequence ID" value="KGQ12807.1"/>
    <property type="molecule type" value="Genomic_DNA"/>
</dbReference>
<sequence>MAAATPHPLSALSADEVRQARDIILKLHPGAVLDFRVIYLLEPPKADVVRFLDAEHAGTLTADTPRPPRLAQLNYDVIGGDAATQYHESVVDLVAGKRTVNQMIDSKYHASLGIFEFDKVVKCVQESPEFKEKLKSVSLPEGFELVVEPWPYGGPDDTDGQSRLFQALCFGRDTRSGNPDANFYAYPLPFIPIVDARTGTLVRIDQPATGCAEDGLVGITNKVGVLDHCRPAEYVPELLPGGVRKDVKPLTVLQPEGPSFAITDDNLVEWQKWRFRVTFNPREGAVLHDVRYDGRSVMYRISMSDMTVPYADPRPPFHRKQAFDFGDGGLGNCVNNLTLGCDCLGVIKYFDGLLTNPDGTPVPSKNVVCLHEQDNGINWKHTNWRTGRAVVTRRRELVVQYILTLANYEYVFAFILDQAAGITLEARATGIVSVVNMDEGKTAPWGNIVNPGTIAQNHQHIFCLRLDPALDGHANTLVQEESLPAAVDAATNPNGNFYHVKSTVIKESAGLDLAPFDNRVFKIQNRAKKNPVSGKPVGYKIAGPPTQLLLAAPGSIQSNRAHFARHHLWVTKHRDDELYAGGRWTLLSRNEVGGVRDAADRKDNVEDEDIVIWSVFGLTHNPRVEDWPVMPVEIIQVHITPSDFFTGNPALDVPSSADTGSKLTEGSSCCTANGGANGTNGANGANGTNGANGH</sequence>
<evidence type="ECO:0000313" key="17">
    <source>
        <dbReference type="Proteomes" id="UP000030106"/>
    </source>
</evidence>
<keyword evidence="5 9" id="KW-0801">TPQ</keyword>
<dbReference type="GO" id="GO:0009308">
    <property type="term" value="P:amine metabolic process"/>
    <property type="evidence" value="ECO:0007669"/>
    <property type="project" value="UniProtKB-UniRule"/>
</dbReference>
<evidence type="ECO:0000256" key="7">
    <source>
        <dbReference type="ARBA" id="ARBA00023008"/>
    </source>
</evidence>
<comment type="subunit">
    <text evidence="3">Homodimer.</text>
</comment>
<evidence type="ECO:0000313" key="16">
    <source>
        <dbReference type="EMBL" id="KGQ12807.1"/>
    </source>
</evidence>
<dbReference type="OrthoDB" id="5379943at2759"/>
<comment type="cofactor">
    <cofactor evidence="1">
        <name>Cu cation</name>
        <dbReference type="ChEBI" id="CHEBI:23378"/>
    </cofactor>
</comment>
<dbReference type="InterPro" id="IPR015800">
    <property type="entry name" value="Cu_amine_oxidase_N2"/>
</dbReference>
<dbReference type="Proteomes" id="UP000030106">
    <property type="component" value="Unassembled WGS sequence"/>
</dbReference>
<dbReference type="Pfam" id="PF02728">
    <property type="entry name" value="Cu_amine_oxidN3"/>
    <property type="match status" value="1"/>
</dbReference>
<dbReference type="InterPro" id="IPR015798">
    <property type="entry name" value="Cu_amine_oxidase_C"/>
</dbReference>
<proteinExistence type="inferred from homology"/>
<dbReference type="Pfam" id="PF02727">
    <property type="entry name" value="Cu_amine_oxidN2"/>
    <property type="match status" value="1"/>
</dbReference>
<evidence type="ECO:0000256" key="9">
    <source>
        <dbReference type="PIRSR" id="PIRSR600269-50"/>
    </source>
</evidence>
<keyword evidence="7 11" id="KW-0186">Copper</keyword>
<keyword evidence="4 11" id="KW-0479">Metal-binding</keyword>
<dbReference type="FunFam" id="2.70.98.20:FF:000001">
    <property type="entry name" value="Amine oxidase"/>
    <property type="match status" value="1"/>
</dbReference>
<evidence type="ECO:0000256" key="11">
    <source>
        <dbReference type="RuleBase" id="RU000672"/>
    </source>
</evidence>
<evidence type="ECO:0000256" key="8">
    <source>
        <dbReference type="ARBA" id="ARBA00023157"/>
    </source>
</evidence>
<dbReference type="InterPro" id="IPR000269">
    <property type="entry name" value="Cu_amine_oxidase"/>
</dbReference>
<feature type="modified residue" description="2',4',5'-topaquinone" evidence="10">
    <location>
        <position position="408"/>
    </location>
</feature>
<evidence type="ECO:0000256" key="10">
    <source>
        <dbReference type="PIRSR" id="PIRSR600269-51"/>
    </source>
</evidence>
<dbReference type="InterPro" id="IPR015802">
    <property type="entry name" value="Cu_amine_oxidase_N3"/>
</dbReference>
<dbReference type="eggNOG" id="KOG1186">
    <property type="taxonomic scope" value="Eukaryota"/>
</dbReference>
<evidence type="ECO:0000256" key="1">
    <source>
        <dbReference type="ARBA" id="ARBA00001935"/>
    </source>
</evidence>
<feature type="domain" description="Copper amine oxidase N3-terminal" evidence="15">
    <location>
        <begin position="116"/>
        <end position="206"/>
    </location>
</feature>
<evidence type="ECO:0000259" key="14">
    <source>
        <dbReference type="Pfam" id="PF02727"/>
    </source>
</evidence>
<evidence type="ECO:0000256" key="5">
    <source>
        <dbReference type="ARBA" id="ARBA00022772"/>
    </source>
</evidence>
<keyword evidence="6 11" id="KW-0560">Oxidoreductase</keyword>
<dbReference type="Gene3D" id="3.10.450.40">
    <property type="match status" value="2"/>
</dbReference>
<dbReference type="PROSITE" id="PS01164">
    <property type="entry name" value="COPPER_AMINE_OXID_1"/>
    <property type="match status" value="1"/>
</dbReference>
<dbReference type="SUPFAM" id="SSF54416">
    <property type="entry name" value="Amine oxidase N-terminal region"/>
    <property type="match status" value="2"/>
</dbReference>
<gene>
    <name evidence="16" type="ORF">BBAD15_g1441</name>
</gene>
<dbReference type="InterPro" id="IPR016182">
    <property type="entry name" value="Cu_amine_oxidase_N-reg"/>
</dbReference>
<feature type="active site" description="Schiff-base intermediate with substrate; via topaquinone" evidence="9">
    <location>
        <position position="408"/>
    </location>
</feature>
<comment type="similarity">
    <text evidence="2 11">Belongs to the copper/topaquinone oxidase family.</text>
</comment>
<dbReference type="Gene3D" id="2.70.98.20">
    <property type="entry name" value="Copper amine oxidase, catalytic domain"/>
    <property type="match status" value="1"/>
</dbReference>